<reference evidence="3" key="1">
    <citation type="submission" date="2021-01" db="UniProtKB">
        <authorList>
            <consortium name="EnsemblPlants"/>
        </authorList>
    </citation>
    <scope>IDENTIFICATION</scope>
</reference>
<feature type="region of interest" description="Disordered" evidence="1">
    <location>
        <begin position="1"/>
        <end position="29"/>
    </location>
</feature>
<dbReference type="InterPro" id="IPR024283">
    <property type="entry name" value="TOC159_MAD"/>
</dbReference>
<dbReference type="EnsemblPlants" id="Kaladp1222s0084.1.v1.1">
    <property type="protein sequence ID" value="Kaladp1222s0084.1.v1.1.CDS.1"/>
    <property type="gene ID" value="Kaladp1222s0084.v1.1"/>
</dbReference>
<organism evidence="3 4">
    <name type="scientific">Kalanchoe fedtschenkoi</name>
    <name type="common">Lavender scallops</name>
    <name type="synonym">South American air plant</name>
    <dbReference type="NCBI Taxonomy" id="63787"/>
    <lineage>
        <taxon>Eukaryota</taxon>
        <taxon>Viridiplantae</taxon>
        <taxon>Streptophyta</taxon>
        <taxon>Embryophyta</taxon>
        <taxon>Tracheophyta</taxon>
        <taxon>Spermatophyta</taxon>
        <taxon>Magnoliopsida</taxon>
        <taxon>eudicotyledons</taxon>
        <taxon>Gunneridae</taxon>
        <taxon>Pentapetalae</taxon>
        <taxon>Saxifragales</taxon>
        <taxon>Crassulaceae</taxon>
        <taxon>Kalanchoe</taxon>
    </lineage>
</organism>
<evidence type="ECO:0000313" key="4">
    <source>
        <dbReference type="Proteomes" id="UP000594263"/>
    </source>
</evidence>
<proteinExistence type="predicted"/>
<feature type="domain" description="Translocase of chloroplast 159/132 membrane anchor" evidence="2">
    <location>
        <begin position="33"/>
        <end position="296"/>
    </location>
</feature>
<accession>A0A7N0VMJ5</accession>
<evidence type="ECO:0000256" key="1">
    <source>
        <dbReference type="SAM" id="MobiDB-lite"/>
    </source>
</evidence>
<keyword evidence="4" id="KW-1185">Reference proteome</keyword>
<feature type="compositionally biased region" description="Basic and acidic residues" evidence="1">
    <location>
        <begin position="1"/>
        <end position="13"/>
    </location>
</feature>
<evidence type="ECO:0000313" key="3">
    <source>
        <dbReference type="EnsemblPlants" id="Kaladp1222s0084.1.v1.1.CDS.1"/>
    </source>
</evidence>
<evidence type="ECO:0000259" key="2">
    <source>
        <dbReference type="Pfam" id="PF11886"/>
    </source>
</evidence>
<protein>
    <recommendedName>
        <fullName evidence="2">Translocase of chloroplast 159/132 membrane anchor domain-containing protein</fullName>
    </recommendedName>
</protein>
<dbReference type="OMA" id="INGQMSK"/>
<dbReference type="Gramene" id="Kaladp1222s0084.1.v1.1">
    <property type="protein sequence ID" value="Kaladp1222s0084.1.v1.1.CDS.1"/>
    <property type="gene ID" value="Kaladp1222s0084.v1.1"/>
</dbReference>
<sequence length="316" mass="34498">MKEEWKSKMDRKLGSKNSTSDDSSDNFQDTAPEAVQLPDMAVPLSFDSDCPAHRYRCLVTNEQWLARPVLDPQGWDHDVGFDGINLETATEFNNVVASINGQMSKDKQDFSVQSQCSATYSDSNTGTSYNAGFDVQSVGKGLDVMLTLHGDAKLKSFKSNVTEGGVSLTSFGKKFIVGTKLEDTVLVGKRLKFLMNAGRIVGLGQEAHGGTLEATLRGRDYPVRDDKIKLTFTALSFNKDTVLAGGLHAHFPLKRGLTMSVDGNINSRNMGQIIIKTSTSEHMEVAVVTLFTVLARALSRRKSSAPDSSSYAAERR</sequence>
<name>A0A7N0VMJ5_KALFE</name>
<dbReference type="Pfam" id="PF11886">
    <property type="entry name" value="TOC159_MAD"/>
    <property type="match status" value="1"/>
</dbReference>
<dbReference type="AlphaFoldDB" id="A0A7N0VMJ5"/>
<dbReference type="Proteomes" id="UP000594263">
    <property type="component" value="Unplaced"/>
</dbReference>